<dbReference type="KEGG" id="pfy:PFICI_03863"/>
<dbReference type="EMBL" id="KI912110">
    <property type="protein sequence ID" value="ETS85838.1"/>
    <property type="molecule type" value="Genomic_DNA"/>
</dbReference>
<keyword evidence="3" id="KW-0560">Oxidoreductase</keyword>
<keyword evidence="6" id="KW-1185">Reference proteome</keyword>
<evidence type="ECO:0000313" key="5">
    <source>
        <dbReference type="EMBL" id="ETS85838.1"/>
    </source>
</evidence>
<dbReference type="AlphaFoldDB" id="W3XIE2"/>
<evidence type="ECO:0000313" key="6">
    <source>
        <dbReference type="Proteomes" id="UP000030651"/>
    </source>
</evidence>
<evidence type="ECO:0000256" key="2">
    <source>
        <dbReference type="ARBA" id="ARBA00022857"/>
    </source>
</evidence>
<sequence>MTTYLVTCATGRQGGATVKHLLKAGAQVHAVVRNPESSVAQSLREQGVVLFKGDNDNAGVITKAAEGCRGVFLVPQHQDSDHDAEVRQIRTIVQASVAAGIENVVLSSAIATGDREKWNGEDQRKLGLPDYYAPKAAAEAAIKHPLIQSWTILRPSWFYANYLIPAVHDYQPGLRERGELVHALDDGVRVAHIDVDDIGKFAAAALLDPSTYGFETIELGSENLSPEDAANALSEVSGLDIKVRKRSPEEITEAQHRVRSQKFQLYANRFSLSLDCEALRAKYGLRLTSFKEYLQREKDLLLATLNFGHEQKVLVD</sequence>
<dbReference type="InterPro" id="IPR008030">
    <property type="entry name" value="NmrA-like"/>
</dbReference>
<dbReference type="HOGENOM" id="CLU_007383_8_4_1"/>
<dbReference type="Proteomes" id="UP000030651">
    <property type="component" value="Unassembled WGS sequence"/>
</dbReference>
<dbReference type="OrthoDB" id="419598at2759"/>
<evidence type="ECO:0000256" key="1">
    <source>
        <dbReference type="ARBA" id="ARBA00006328"/>
    </source>
</evidence>
<evidence type="ECO:0000256" key="3">
    <source>
        <dbReference type="ARBA" id="ARBA00023002"/>
    </source>
</evidence>
<dbReference type="eggNOG" id="ENOG502SN54">
    <property type="taxonomic scope" value="Eukaryota"/>
</dbReference>
<dbReference type="Pfam" id="PF05368">
    <property type="entry name" value="NmrA"/>
    <property type="match status" value="1"/>
</dbReference>
<accession>W3XIE2</accession>
<keyword evidence="2" id="KW-0521">NADP</keyword>
<dbReference type="GO" id="GO:0016491">
    <property type="term" value="F:oxidoreductase activity"/>
    <property type="evidence" value="ECO:0007669"/>
    <property type="project" value="UniProtKB-KW"/>
</dbReference>
<dbReference type="RefSeq" id="XP_007830635.1">
    <property type="nucleotide sequence ID" value="XM_007832444.1"/>
</dbReference>
<dbReference type="GO" id="GO:0005634">
    <property type="term" value="C:nucleus"/>
    <property type="evidence" value="ECO:0007669"/>
    <property type="project" value="TreeGrafter"/>
</dbReference>
<dbReference type="SUPFAM" id="SSF51735">
    <property type="entry name" value="NAD(P)-binding Rossmann-fold domains"/>
    <property type="match status" value="1"/>
</dbReference>
<dbReference type="GeneID" id="19268876"/>
<dbReference type="InterPro" id="IPR036291">
    <property type="entry name" value="NAD(P)-bd_dom_sf"/>
</dbReference>
<gene>
    <name evidence="5" type="ORF">PFICI_03863</name>
</gene>
<feature type="domain" description="NmrA-like" evidence="4">
    <location>
        <begin position="5"/>
        <end position="253"/>
    </location>
</feature>
<evidence type="ECO:0000259" key="4">
    <source>
        <dbReference type="Pfam" id="PF05368"/>
    </source>
</evidence>
<dbReference type="PANTHER" id="PTHR42748">
    <property type="entry name" value="NITROGEN METABOLITE REPRESSION PROTEIN NMRA FAMILY MEMBER"/>
    <property type="match status" value="1"/>
</dbReference>
<proteinExistence type="inferred from homology"/>
<dbReference type="OMA" id="MANTRDF"/>
<reference evidence="6" key="1">
    <citation type="journal article" date="2015" name="BMC Genomics">
        <title>Genomic and transcriptomic analysis of the endophytic fungus Pestalotiopsis fici reveals its lifestyle and high potential for synthesis of natural products.</title>
        <authorList>
            <person name="Wang X."/>
            <person name="Zhang X."/>
            <person name="Liu L."/>
            <person name="Xiang M."/>
            <person name="Wang W."/>
            <person name="Sun X."/>
            <person name="Che Y."/>
            <person name="Guo L."/>
            <person name="Liu G."/>
            <person name="Guo L."/>
            <person name="Wang C."/>
            <person name="Yin W.B."/>
            <person name="Stadler M."/>
            <person name="Zhang X."/>
            <person name="Liu X."/>
        </authorList>
    </citation>
    <scope>NUCLEOTIDE SEQUENCE [LARGE SCALE GENOMIC DNA]</scope>
    <source>
        <strain evidence="6">W106-1 / CGMCC3.15140</strain>
    </source>
</reference>
<dbReference type="STRING" id="1229662.W3XIE2"/>
<dbReference type="InterPro" id="IPR051164">
    <property type="entry name" value="NmrA-like_oxidored"/>
</dbReference>
<name>W3XIE2_PESFW</name>
<protein>
    <recommendedName>
        <fullName evidence="4">NmrA-like domain-containing protein</fullName>
    </recommendedName>
</protein>
<dbReference type="Gene3D" id="3.40.50.720">
    <property type="entry name" value="NAD(P)-binding Rossmann-like Domain"/>
    <property type="match status" value="1"/>
</dbReference>
<comment type="similarity">
    <text evidence="1">Belongs to the NmrA-type oxidoreductase family.</text>
</comment>
<organism evidence="5 6">
    <name type="scientific">Pestalotiopsis fici (strain W106-1 / CGMCC3.15140)</name>
    <dbReference type="NCBI Taxonomy" id="1229662"/>
    <lineage>
        <taxon>Eukaryota</taxon>
        <taxon>Fungi</taxon>
        <taxon>Dikarya</taxon>
        <taxon>Ascomycota</taxon>
        <taxon>Pezizomycotina</taxon>
        <taxon>Sordariomycetes</taxon>
        <taxon>Xylariomycetidae</taxon>
        <taxon>Amphisphaeriales</taxon>
        <taxon>Sporocadaceae</taxon>
        <taxon>Pestalotiopsis</taxon>
    </lineage>
</organism>
<dbReference type="PANTHER" id="PTHR42748:SF30">
    <property type="entry name" value="NMRA-LIKE DOMAIN-CONTAINING PROTEIN"/>
    <property type="match status" value="1"/>
</dbReference>
<dbReference type="InParanoid" id="W3XIE2"/>